<evidence type="ECO:0000313" key="1">
    <source>
        <dbReference type="EMBL" id="KAH7922718.1"/>
    </source>
</evidence>
<accession>A0ACB8BCL6</accession>
<sequence length="547" mass="60962">MTRASTSQAPKPNFNRYSPPSFFPPPFALLPLQPPPPEKLNLNLMPSKRQRVSDDDPLTRAIAPPPNETPAEREIRLCAEQEAKRISDAIDEEINRQRIVDKKVPKAVKILLLGQSESGKSTTLKNFQLMNSPKAFRTERASWRAVIQLNVVQSVHIILELMTKAHAYTHPSSPSSSHGSSGRPQTSSSRPSTSSGTPKDYPPLTPEHLKLKMRLAPLMQVEEALIRKLLGPGVGAHALAGMMNLPYSERMHASPKRPEVSVNSAGSWKGAFSRLINGNGRESCESSDMIDFADPEDPGVVLAACADDMIRLWADPTVKKLLEIEKMRPEEMAGFFLDALDRVTAPRYVPTDDDILRARLKTLGVTEYRFTMKSGPLGSAMSHDWRVFDVGGQRSLRAAWVPFFDDMNAIIFLAPISCFDQVLQEDPSVNRLADSVLLWKTIVSNPLLKKTDLVLFLNKCDILRAKLNSGIRLGDYIVSYGSRPNDFDCASQYLRKKFAALMKEHSPERPFYCHFTSVTDTKSTTLILANVQDMIVRDNLKRSALVG</sequence>
<organism evidence="1 2">
    <name type="scientific">Leucogyrophana mollusca</name>
    <dbReference type="NCBI Taxonomy" id="85980"/>
    <lineage>
        <taxon>Eukaryota</taxon>
        <taxon>Fungi</taxon>
        <taxon>Dikarya</taxon>
        <taxon>Basidiomycota</taxon>
        <taxon>Agaricomycotina</taxon>
        <taxon>Agaricomycetes</taxon>
        <taxon>Agaricomycetidae</taxon>
        <taxon>Boletales</taxon>
        <taxon>Boletales incertae sedis</taxon>
        <taxon>Leucogyrophana</taxon>
    </lineage>
</organism>
<evidence type="ECO:0000313" key="2">
    <source>
        <dbReference type="Proteomes" id="UP000790709"/>
    </source>
</evidence>
<reference evidence="1" key="1">
    <citation type="journal article" date="2021" name="New Phytol.">
        <title>Evolutionary innovations through gain and loss of genes in the ectomycorrhizal Boletales.</title>
        <authorList>
            <person name="Wu G."/>
            <person name="Miyauchi S."/>
            <person name="Morin E."/>
            <person name="Kuo A."/>
            <person name="Drula E."/>
            <person name="Varga T."/>
            <person name="Kohler A."/>
            <person name="Feng B."/>
            <person name="Cao Y."/>
            <person name="Lipzen A."/>
            <person name="Daum C."/>
            <person name="Hundley H."/>
            <person name="Pangilinan J."/>
            <person name="Johnson J."/>
            <person name="Barry K."/>
            <person name="LaButti K."/>
            <person name="Ng V."/>
            <person name="Ahrendt S."/>
            <person name="Min B."/>
            <person name="Choi I.G."/>
            <person name="Park H."/>
            <person name="Plett J.M."/>
            <person name="Magnuson J."/>
            <person name="Spatafora J.W."/>
            <person name="Nagy L.G."/>
            <person name="Henrissat B."/>
            <person name="Grigoriev I.V."/>
            <person name="Yang Z.L."/>
            <person name="Xu J."/>
            <person name="Martin F.M."/>
        </authorList>
    </citation>
    <scope>NUCLEOTIDE SEQUENCE</scope>
    <source>
        <strain evidence="1">KUC20120723A-06</strain>
    </source>
</reference>
<proteinExistence type="predicted"/>
<dbReference type="EMBL" id="MU266475">
    <property type="protein sequence ID" value="KAH7922718.1"/>
    <property type="molecule type" value="Genomic_DNA"/>
</dbReference>
<keyword evidence="2" id="KW-1185">Reference proteome</keyword>
<protein>
    <submittedName>
        <fullName evidence="1">G-alpha-domain-containing protein</fullName>
    </submittedName>
</protein>
<dbReference type="Proteomes" id="UP000790709">
    <property type="component" value="Unassembled WGS sequence"/>
</dbReference>
<comment type="caution">
    <text evidence="1">The sequence shown here is derived from an EMBL/GenBank/DDBJ whole genome shotgun (WGS) entry which is preliminary data.</text>
</comment>
<gene>
    <name evidence="1" type="ORF">BV22DRAFT_1131226</name>
</gene>
<name>A0ACB8BCL6_9AGAM</name>